<reference evidence="3" key="1">
    <citation type="submission" date="2015-03" db="EMBL/GenBank/DDBJ databases">
        <title>Characterization of two novel Thaumarchaeota isolated from the Northern Adriatic Sea.</title>
        <authorList>
            <person name="Bayer B."/>
            <person name="Vojvoda J."/>
            <person name="Offre P."/>
            <person name="Srivastava A."/>
            <person name="Elisabeth N."/>
            <person name="Garcia J.A.L."/>
            <person name="Schleper C."/>
            <person name="Herndl G.J."/>
        </authorList>
    </citation>
    <scope>NUCLEOTIDE SEQUENCE [LARGE SCALE GENOMIC DNA]</scope>
    <source>
        <strain evidence="3">NF5</strain>
    </source>
</reference>
<name>A0A0D5C1P8_9ARCH</name>
<dbReference type="HOGENOM" id="CLU_1222473_0_0_2"/>
<dbReference type="OrthoDB" id="2798at2157"/>
<dbReference type="KEGG" id="nin:NADRNF5_0606"/>
<keyword evidence="3" id="KW-1185">Reference proteome</keyword>
<evidence type="ECO:0000256" key="1">
    <source>
        <dbReference type="SAM" id="Phobius"/>
    </source>
</evidence>
<sequence>MNAVNTLFVISTIMVPLILISLNYESIDNFYNIAQPLNDFVLDDWISSNYPDRFQEIKQLDDSTCFVTPTNNQYCYKKPNGGDDFKFTHPIGDNGISGELHLEPLHNITGYWTMKEITLITQDTAMITFSDNSEKYPKKTLDRWHMTEFEFTKTVEKYDTFVAFCTNNGKNLEVMQYLGIITIDEIDYVATWHIGAASENPVTCKYPEIIESSFGHDFGI</sequence>
<organism evidence="2 3">
    <name type="scientific">Nitrosopumilus adriaticus</name>
    <dbReference type="NCBI Taxonomy" id="1580092"/>
    <lineage>
        <taxon>Archaea</taxon>
        <taxon>Nitrososphaerota</taxon>
        <taxon>Nitrososphaeria</taxon>
        <taxon>Nitrosopumilales</taxon>
        <taxon>Nitrosopumilaceae</taxon>
        <taxon>Nitrosopumilus</taxon>
    </lineage>
</organism>
<accession>A0A0D5C1P8</accession>
<dbReference type="STRING" id="1580092.NADRNF5_0606"/>
<dbReference type="AlphaFoldDB" id="A0A0D5C1P8"/>
<dbReference type="GeneID" id="24819839"/>
<evidence type="ECO:0000313" key="3">
    <source>
        <dbReference type="Proteomes" id="UP000032408"/>
    </source>
</evidence>
<dbReference type="Proteomes" id="UP000032408">
    <property type="component" value="Chromosome"/>
</dbReference>
<protein>
    <submittedName>
        <fullName evidence="2">Uncharacterized protein</fullName>
    </submittedName>
</protein>
<dbReference type="EMBL" id="CP011070">
    <property type="protein sequence ID" value="AJW70302.1"/>
    <property type="molecule type" value="Genomic_DNA"/>
</dbReference>
<gene>
    <name evidence="2" type="ORF">NADRNF5_0606</name>
</gene>
<reference evidence="2 3" key="2">
    <citation type="journal article" date="2016" name="ISME J.">
        <title>Physiological and genomic characterization of two novel marine thaumarchaeal strains indicates niche differentiation.</title>
        <authorList>
            <person name="Bayer B."/>
            <person name="Vojvoda J."/>
            <person name="Offre P."/>
            <person name="Alves R.J."/>
            <person name="Elisabeth N.H."/>
            <person name="Garcia J.A."/>
            <person name="Volland J.M."/>
            <person name="Srivastava A."/>
            <person name="Schleper C."/>
            <person name="Herndl G.J."/>
        </authorList>
    </citation>
    <scope>NUCLEOTIDE SEQUENCE [LARGE SCALE GENOMIC DNA]</scope>
    <source>
        <strain evidence="2 3">NF5</strain>
    </source>
</reference>
<proteinExistence type="predicted"/>
<keyword evidence="1" id="KW-0812">Transmembrane</keyword>
<keyword evidence="1" id="KW-0472">Membrane</keyword>
<keyword evidence="1" id="KW-1133">Transmembrane helix</keyword>
<feature type="transmembrane region" description="Helical" evidence="1">
    <location>
        <begin position="6"/>
        <end position="24"/>
    </location>
</feature>
<dbReference type="RefSeq" id="WP_048115564.1">
    <property type="nucleotide sequence ID" value="NZ_CP011070.1"/>
</dbReference>
<evidence type="ECO:0000313" key="2">
    <source>
        <dbReference type="EMBL" id="AJW70302.1"/>
    </source>
</evidence>